<evidence type="ECO:0000313" key="2">
    <source>
        <dbReference type="Proteomes" id="UP000516666"/>
    </source>
</evidence>
<proteinExistence type="predicted"/>
<accession>A0A7H2VAC5</accession>
<dbReference type="EMBL" id="CP061646">
    <property type="protein sequence ID" value="QNX73308.1"/>
    <property type="molecule type" value="Genomic_DNA"/>
</dbReference>
<protein>
    <submittedName>
        <fullName evidence="1">Uncharacterized protein</fullName>
    </submittedName>
</protein>
<evidence type="ECO:0000313" key="1">
    <source>
        <dbReference type="EMBL" id="QNX73308.1"/>
    </source>
</evidence>
<reference evidence="2" key="1">
    <citation type="submission" date="2020-09" db="EMBL/GenBank/DDBJ databases">
        <title>Clinical and molecular characterization of Acinetobacter seifertii in Taiwan.</title>
        <authorList>
            <person name="Li L.-H."/>
            <person name="Yang Y.-S."/>
            <person name="Sun J.-R."/>
            <person name="Huang T.-W."/>
            <person name="Huang W.-C."/>
            <person name="Wang Y.-C."/>
            <person name="Kuo T.-H."/>
            <person name="Kuo S.-C."/>
            <person name="Chen T.-L."/>
        </authorList>
    </citation>
    <scope>NUCLEOTIDE SEQUENCE [LARGE SCALE GENOMIC DNA]</scope>
    <source>
        <strain evidence="2">AS39</strain>
    </source>
</reference>
<name>A0A7H2VAC5_9GAMM</name>
<dbReference type="Proteomes" id="UP000516666">
    <property type="component" value="Chromosome"/>
</dbReference>
<reference evidence="1 2" key="2">
    <citation type="submission" date="2020-09" db="EMBL/GenBank/DDBJ databases">
        <authorList>
            <person name="Chen F.-J."/>
            <person name="Lee Y.-T."/>
        </authorList>
    </citation>
    <scope>NUCLEOTIDE SEQUENCE [LARGE SCALE GENOMIC DNA]</scope>
    <source>
        <strain evidence="1 2">AS39</strain>
    </source>
</reference>
<dbReference type="RefSeq" id="WP_191012822.1">
    <property type="nucleotide sequence ID" value="NZ_CP061550.1"/>
</dbReference>
<gene>
    <name evidence="1" type="ORF">IC776_05445</name>
</gene>
<sequence>MKKIFLFLLCLGATTLHAEQIDCGPYKIVQIQTENKGVLVLLEDNAGKRWKNLGDWTDAYTKPFQAIAQQALAMDKDVILRFYYTGQYSCDATDYTSKPYMIRINK</sequence>
<organism evidence="1 2">
    <name type="scientific">Acinetobacter seifertii</name>
    <dbReference type="NCBI Taxonomy" id="1530123"/>
    <lineage>
        <taxon>Bacteria</taxon>
        <taxon>Pseudomonadati</taxon>
        <taxon>Pseudomonadota</taxon>
        <taxon>Gammaproteobacteria</taxon>
        <taxon>Moraxellales</taxon>
        <taxon>Moraxellaceae</taxon>
        <taxon>Acinetobacter</taxon>
        <taxon>Acinetobacter calcoaceticus/baumannii complex</taxon>
    </lineage>
</organism>
<dbReference type="AlphaFoldDB" id="A0A7H2VAC5"/>